<name>A0ABY1QYF1_9FLAO</name>
<evidence type="ECO:0000313" key="2">
    <source>
        <dbReference type="Proteomes" id="UP001158050"/>
    </source>
</evidence>
<dbReference type="Pfam" id="PF13595">
    <property type="entry name" value="DUF4138"/>
    <property type="match status" value="1"/>
</dbReference>
<dbReference type="Proteomes" id="UP001158050">
    <property type="component" value="Unassembled WGS sequence"/>
</dbReference>
<comment type="caution">
    <text evidence="1">The sequence shown here is derived from an EMBL/GenBank/DDBJ whole genome shotgun (WGS) entry which is preliminary data.</text>
</comment>
<organism evidence="1 2">
    <name type="scientific">Epilithonimonas pallida</name>
    <dbReference type="NCBI Taxonomy" id="373671"/>
    <lineage>
        <taxon>Bacteria</taxon>
        <taxon>Pseudomonadati</taxon>
        <taxon>Bacteroidota</taxon>
        <taxon>Flavobacteriia</taxon>
        <taxon>Flavobacteriales</taxon>
        <taxon>Weeksellaceae</taxon>
        <taxon>Chryseobacterium group</taxon>
        <taxon>Epilithonimonas</taxon>
    </lineage>
</organism>
<evidence type="ECO:0000313" key="1">
    <source>
        <dbReference type="EMBL" id="SMP88155.1"/>
    </source>
</evidence>
<keyword evidence="2" id="KW-1185">Reference proteome</keyword>
<reference evidence="1 2" key="1">
    <citation type="submission" date="2017-05" db="EMBL/GenBank/DDBJ databases">
        <authorList>
            <person name="Varghese N."/>
            <person name="Submissions S."/>
        </authorList>
    </citation>
    <scope>NUCLEOTIDE SEQUENCE [LARGE SCALE GENOMIC DNA]</scope>
    <source>
        <strain evidence="1 2">DSM 18015</strain>
    </source>
</reference>
<sequence>MNKIKRNYLTTVVFLLLTVRALAQDSIFTYLPLEQARLQPYKMQVTYNKTSHLLFPSPIRYVDLGSDLLVANKAEPVGNVLRIKSAVRDFEEETNFSVITEDGKFYSFDVFYSSYPDALSYDLLKMQRSHERQYIADVLFEDIRGSSSSLTELIMENLYEKSSKTIKHISSRSYGIQFSVRALHVNDSKFFFTLEVKNSSNVSYEIDLVNFKIIDKKNLKRMVVQDKILEPIRVYFPTMTASHHSEISGVYLLDQFTLLKDQVLEIEILEKNGGRHQKVQLDNKDLIQARLINGLNIKTN</sequence>
<proteinExistence type="predicted"/>
<dbReference type="RefSeq" id="WP_283415323.1">
    <property type="nucleotide sequence ID" value="NZ_FXUO01000001.1"/>
</dbReference>
<dbReference type="NCBIfam" id="TIGR03780">
    <property type="entry name" value="Bac_Flav_CT_N"/>
    <property type="match status" value="1"/>
</dbReference>
<dbReference type="InterPro" id="IPR022298">
    <property type="entry name" value="Conjug_transposon_TraN"/>
</dbReference>
<dbReference type="EMBL" id="FXUO01000001">
    <property type="protein sequence ID" value="SMP88155.1"/>
    <property type="molecule type" value="Genomic_DNA"/>
</dbReference>
<accession>A0ABY1QYF1</accession>
<gene>
    <name evidence="1" type="ORF">SAMN05421679_101425</name>
</gene>
<protein>
    <submittedName>
        <fullName evidence="1">Bacteroides conjugative transposon TraN protein</fullName>
    </submittedName>
</protein>